<dbReference type="Proteomes" id="UP000602284">
    <property type="component" value="Unassembled WGS sequence"/>
</dbReference>
<comment type="caution">
    <text evidence="2">The sequence shown here is derived from an EMBL/GenBank/DDBJ whole genome shotgun (WGS) entry which is preliminary data.</text>
</comment>
<evidence type="ECO:0000313" key="3">
    <source>
        <dbReference type="Proteomes" id="UP000602284"/>
    </source>
</evidence>
<reference evidence="2 3" key="1">
    <citation type="submission" date="2021-01" db="EMBL/GenBank/DDBJ databases">
        <title>Tumebacillus sp. strain ITR2 16S ribosomal RNA gene Genome sequencing and assembly.</title>
        <authorList>
            <person name="Kang M."/>
        </authorList>
    </citation>
    <scope>NUCLEOTIDE SEQUENCE [LARGE SCALE GENOMIC DNA]</scope>
    <source>
        <strain evidence="2 3">ITR2</strain>
    </source>
</reference>
<dbReference type="EMBL" id="JAEQNB010000002">
    <property type="protein sequence ID" value="MBL0386679.1"/>
    <property type="molecule type" value="Genomic_DNA"/>
</dbReference>
<evidence type="ECO:0000256" key="1">
    <source>
        <dbReference type="SAM" id="MobiDB-lite"/>
    </source>
</evidence>
<sequence>MRSSEIKIKRREVMSTREVADLLRHWANQIDAESIVTLDAIPIPLANVVFVRQDYKKEGRDHSLTLKLHWEDSDVDQSMAEEPEDLDEDDLDIMPTPGETDLPTPLEMQSSPEAQRANES</sequence>
<feature type="region of interest" description="Disordered" evidence="1">
    <location>
        <begin position="71"/>
        <end position="120"/>
    </location>
</feature>
<gene>
    <name evidence="2" type="ORF">JJB07_08445</name>
</gene>
<evidence type="ECO:0000313" key="2">
    <source>
        <dbReference type="EMBL" id="MBL0386679.1"/>
    </source>
</evidence>
<name>A0ABS1J8T8_9BACL</name>
<feature type="compositionally biased region" description="Acidic residues" evidence="1">
    <location>
        <begin position="73"/>
        <end position="92"/>
    </location>
</feature>
<evidence type="ECO:0008006" key="4">
    <source>
        <dbReference type="Google" id="ProtNLM"/>
    </source>
</evidence>
<organism evidence="2 3">
    <name type="scientific">Tumebacillus amylolyticus</name>
    <dbReference type="NCBI Taxonomy" id="2801339"/>
    <lineage>
        <taxon>Bacteria</taxon>
        <taxon>Bacillati</taxon>
        <taxon>Bacillota</taxon>
        <taxon>Bacilli</taxon>
        <taxon>Bacillales</taxon>
        <taxon>Alicyclobacillaceae</taxon>
        <taxon>Tumebacillus</taxon>
    </lineage>
</organism>
<accession>A0ABS1J8T8</accession>
<protein>
    <recommendedName>
        <fullName evidence="4">Amphi-Trp domain-containing protein</fullName>
    </recommendedName>
</protein>
<proteinExistence type="predicted"/>
<dbReference type="RefSeq" id="WP_201633585.1">
    <property type="nucleotide sequence ID" value="NZ_JAEQNB010000002.1"/>
</dbReference>
<keyword evidence="3" id="KW-1185">Reference proteome</keyword>